<dbReference type="PANTHER" id="PTHR31157:SF26">
    <property type="entry name" value="SCP-LIKE EXTRACELLULAR PROTEIN"/>
    <property type="match status" value="1"/>
</dbReference>
<dbReference type="AlphaFoldDB" id="A0A942UP65"/>
<keyword evidence="4" id="KW-1185">Reference proteome</keyword>
<gene>
    <name evidence="3" type="ORF">KHA91_01900</name>
</gene>
<dbReference type="InterPro" id="IPR014044">
    <property type="entry name" value="CAP_dom"/>
</dbReference>
<dbReference type="SUPFAM" id="SSF55797">
    <property type="entry name" value="PR-1-like"/>
    <property type="match status" value="1"/>
</dbReference>
<dbReference type="Pfam" id="PF00188">
    <property type="entry name" value="CAP"/>
    <property type="match status" value="1"/>
</dbReference>
<dbReference type="Gene3D" id="3.40.33.10">
    <property type="entry name" value="CAP"/>
    <property type="match status" value="1"/>
</dbReference>
<dbReference type="PANTHER" id="PTHR31157">
    <property type="entry name" value="SCP DOMAIN-CONTAINING PROTEIN"/>
    <property type="match status" value="1"/>
</dbReference>
<proteinExistence type="predicted"/>
<feature type="domain" description="CAP-associated" evidence="2">
    <location>
        <begin position="58"/>
        <end position="197"/>
    </location>
</feature>
<evidence type="ECO:0000259" key="1">
    <source>
        <dbReference type="Pfam" id="PF00188"/>
    </source>
</evidence>
<name>A0A942UP65_9BACI</name>
<sequence>MIFSVIIFFIMIYYYSVPDNNEPLKDSNYSTSPKVDNFIDDIINDGTSRPKEGLSIYIGKSVEKLISDFGEPNRKDPSAYGYEWWIYNNFSGTYMQAGIIDGSVVTVYAIGNQLNVAPFLIGQTIEEIYRSTLLETEIMVATKRGTYRFELSEEDLNIRPLVQLGDIFAQLSIDKYTGTLSSIRFYDKKTLISHRPYEMAYRGDFIQSSEPTEEEWQAIEKGSEQQIYDITNVIRGRFDLDALAWDNNVAEVAYGHSKDMYEHGYFAHESPQFGDLAARLAANDIHYQAAGENIASDYNDGPAAVEGWLNSEGHRKALLEKDYSSLGVGVFQKFYTQNFIQNE</sequence>
<comment type="caution">
    <text evidence="3">The sequence shown here is derived from an EMBL/GenBank/DDBJ whole genome shotgun (WGS) entry which is preliminary data.</text>
</comment>
<dbReference type="InterPro" id="IPR029410">
    <property type="entry name" value="CAP_assoc"/>
</dbReference>
<protein>
    <submittedName>
        <fullName evidence="3">CAP domain-containing protein</fullName>
    </submittedName>
</protein>
<dbReference type="Pfam" id="PF14504">
    <property type="entry name" value="CAP_assoc_N"/>
    <property type="match status" value="1"/>
</dbReference>
<accession>A0A942UP65</accession>
<evidence type="ECO:0000313" key="3">
    <source>
        <dbReference type="EMBL" id="MBS4221509.1"/>
    </source>
</evidence>
<reference evidence="3 4" key="1">
    <citation type="submission" date="2021-05" db="EMBL/GenBank/DDBJ databases">
        <title>Novel Bacillus species.</title>
        <authorList>
            <person name="Liu G."/>
        </authorList>
    </citation>
    <scope>NUCLEOTIDE SEQUENCE [LARGE SCALE GENOMIC DNA]</scope>
    <source>
        <strain evidence="3 4">FJAT-49682</strain>
    </source>
</reference>
<dbReference type="EMBL" id="JAGYPN010000001">
    <property type="protein sequence ID" value="MBS4221509.1"/>
    <property type="molecule type" value="Genomic_DNA"/>
</dbReference>
<dbReference type="RefSeq" id="WP_213096526.1">
    <property type="nucleotide sequence ID" value="NZ_JAGYPN010000001.1"/>
</dbReference>
<evidence type="ECO:0000259" key="2">
    <source>
        <dbReference type="Pfam" id="PF14504"/>
    </source>
</evidence>
<dbReference type="InterPro" id="IPR035940">
    <property type="entry name" value="CAP_sf"/>
</dbReference>
<feature type="domain" description="SCP" evidence="1">
    <location>
        <begin position="229"/>
        <end position="335"/>
    </location>
</feature>
<organism evidence="3 4">
    <name type="scientific">Lederbergia citrea</name>
    <dbReference type="NCBI Taxonomy" id="2833581"/>
    <lineage>
        <taxon>Bacteria</taxon>
        <taxon>Bacillati</taxon>
        <taxon>Bacillota</taxon>
        <taxon>Bacilli</taxon>
        <taxon>Bacillales</taxon>
        <taxon>Bacillaceae</taxon>
        <taxon>Lederbergia</taxon>
    </lineage>
</organism>
<dbReference type="Proteomes" id="UP000676456">
    <property type="component" value="Unassembled WGS sequence"/>
</dbReference>
<dbReference type="CDD" id="cd05379">
    <property type="entry name" value="CAP_bacterial"/>
    <property type="match status" value="1"/>
</dbReference>
<evidence type="ECO:0000313" key="4">
    <source>
        <dbReference type="Proteomes" id="UP000676456"/>
    </source>
</evidence>